<feature type="binding site" evidence="6">
    <location>
        <position position="172"/>
    </location>
    <ligand>
        <name>substrate</name>
    </ligand>
</feature>
<protein>
    <recommendedName>
        <fullName evidence="6">Glucose-6-phosphate 1-dehydrogenase</fullName>
        <shortName evidence="6">G6PD</shortName>
        <ecNumber evidence="6">1.1.1.49</ecNumber>
    </recommendedName>
</protein>
<dbReference type="GO" id="GO:0050661">
    <property type="term" value="F:NADP binding"/>
    <property type="evidence" value="ECO:0007669"/>
    <property type="project" value="UniProtKB-UniRule"/>
</dbReference>
<keyword evidence="4 6" id="KW-0560">Oxidoreductase</keyword>
<dbReference type="InterPro" id="IPR022675">
    <property type="entry name" value="G6P_DH_C"/>
</dbReference>
<evidence type="ECO:0000313" key="11">
    <source>
        <dbReference type="Proteomes" id="UP000006056"/>
    </source>
</evidence>
<dbReference type="Gene3D" id="3.40.50.720">
    <property type="entry name" value="NAD(P)-binding Rossmann-like Domain"/>
    <property type="match status" value="1"/>
</dbReference>
<feature type="binding site" evidence="6">
    <location>
        <position position="206"/>
    </location>
    <ligand>
        <name>substrate</name>
    </ligand>
</feature>
<dbReference type="Gene3D" id="3.30.360.10">
    <property type="entry name" value="Dihydrodipicolinate Reductase, domain 2"/>
    <property type="match status" value="1"/>
</dbReference>
<keyword evidence="3 6" id="KW-0521">NADP</keyword>
<dbReference type="KEGG" id="trs:Terro_1020"/>
<comment type="catalytic activity">
    <reaction evidence="6">
        <text>D-glucose 6-phosphate + NADP(+) = 6-phospho-D-glucono-1,5-lactone + NADPH + H(+)</text>
        <dbReference type="Rhea" id="RHEA:15841"/>
        <dbReference type="ChEBI" id="CHEBI:15378"/>
        <dbReference type="ChEBI" id="CHEBI:57783"/>
        <dbReference type="ChEBI" id="CHEBI:57955"/>
        <dbReference type="ChEBI" id="CHEBI:58349"/>
        <dbReference type="ChEBI" id="CHEBI:61548"/>
        <dbReference type="EC" id="1.1.1.49"/>
    </reaction>
</comment>
<dbReference type="eggNOG" id="COG0364">
    <property type="taxonomic scope" value="Bacteria"/>
</dbReference>
<feature type="compositionally biased region" description="Basic and acidic residues" evidence="7">
    <location>
        <begin position="451"/>
        <end position="462"/>
    </location>
</feature>
<dbReference type="RefSeq" id="WP_014784910.1">
    <property type="nucleotide sequence ID" value="NC_018014.1"/>
</dbReference>
<gene>
    <name evidence="6" type="primary">zwf</name>
    <name evidence="10" type="ordered locus">Terro_1020</name>
</gene>
<dbReference type="STRING" id="926566.Terro_1020"/>
<feature type="binding site" evidence="6">
    <location>
        <position position="138"/>
    </location>
    <ligand>
        <name>NADP(+)</name>
        <dbReference type="ChEBI" id="CHEBI:58349"/>
    </ligand>
</feature>
<dbReference type="PATRIC" id="fig|926566.3.peg.1000"/>
<feature type="active site" description="Proton acceptor" evidence="6">
    <location>
        <position position="230"/>
    </location>
</feature>
<reference evidence="10 11" key="1">
    <citation type="submission" date="2012-06" db="EMBL/GenBank/DDBJ databases">
        <title>Complete genome of Terriglobus roseus DSM 18391.</title>
        <authorList>
            <consortium name="US DOE Joint Genome Institute (JGI-PGF)"/>
            <person name="Lucas S."/>
            <person name="Copeland A."/>
            <person name="Lapidus A."/>
            <person name="Glavina del Rio T."/>
            <person name="Dalin E."/>
            <person name="Tice H."/>
            <person name="Bruce D."/>
            <person name="Goodwin L."/>
            <person name="Pitluck S."/>
            <person name="Peters L."/>
            <person name="Mikhailova N."/>
            <person name="Munk A.C.C."/>
            <person name="Kyrpides N."/>
            <person name="Mavromatis K."/>
            <person name="Ivanova N."/>
            <person name="Brettin T."/>
            <person name="Detter J.C."/>
            <person name="Han C."/>
            <person name="Larimer F."/>
            <person name="Land M."/>
            <person name="Hauser L."/>
            <person name="Markowitz V."/>
            <person name="Cheng J.-F."/>
            <person name="Hugenholtz P."/>
            <person name="Woyke T."/>
            <person name="Wu D."/>
            <person name="Brambilla E."/>
            <person name="Klenk H.-P."/>
            <person name="Eisen J.A."/>
        </authorList>
    </citation>
    <scope>NUCLEOTIDE SEQUENCE [LARGE SCALE GENOMIC DNA]</scope>
    <source>
        <strain evidence="11">DSM 18391 / NRRL B-41598 / KBS 63</strain>
    </source>
</reference>
<evidence type="ECO:0000256" key="5">
    <source>
        <dbReference type="ARBA" id="ARBA00023277"/>
    </source>
</evidence>
<dbReference type="PRINTS" id="PR00079">
    <property type="entry name" value="G6PDHDRGNASE"/>
</dbReference>
<organism evidence="10 11">
    <name type="scientific">Terriglobus roseus (strain DSM 18391 / NRRL B-41598 / KBS 63)</name>
    <dbReference type="NCBI Taxonomy" id="926566"/>
    <lineage>
        <taxon>Bacteria</taxon>
        <taxon>Pseudomonadati</taxon>
        <taxon>Acidobacteriota</taxon>
        <taxon>Terriglobia</taxon>
        <taxon>Terriglobales</taxon>
        <taxon>Acidobacteriaceae</taxon>
        <taxon>Terriglobus</taxon>
    </lineage>
</organism>
<feature type="binding site" evidence="6">
    <location>
        <position position="316"/>
    </location>
    <ligand>
        <name>substrate</name>
    </ligand>
</feature>
<comment type="caution">
    <text evidence="6">Lacks conserved residue(s) required for the propagation of feature annotation.</text>
</comment>
<evidence type="ECO:0000259" key="8">
    <source>
        <dbReference type="Pfam" id="PF00479"/>
    </source>
</evidence>
<evidence type="ECO:0000256" key="4">
    <source>
        <dbReference type="ARBA" id="ARBA00023002"/>
    </source>
</evidence>
<comment type="pathway">
    <text evidence="1 6">Carbohydrate degradation; pentose phosphate pathway; D-ribulose 5-phosphate from D-glucose 6-phosphate (oxidative stage): step 1/3.</text>
</comment>
<evidence type="ECO:0000256" key="1">
    <source>
        <dbReference type="ARBA" id="ARBA00004937"/>
    </source>
</evidence>
<feature type="region of interest" description="Disordered" evidence="7">
    <location>
        <begin position="430"/>
        <end position="462"/>
    </location>
</feature>
<dbReference type="Pfam" id="PF00479">
    <property type="entry name" value="G6PD_N"/>
    <property type="match status" value="1"/>
</dbReference>
<keyword evidence="11" id="KW-1185">Reference proteome</keyword>
<comment type="similarity">
    <text evidence="6">Belongs to the glucose-6-phosphate dehydrogenase family.</text>
</comment>
<dbReference type="Proteomes" id="UP000006056">
    <property type="component" value="Chromosome"/>
</dbReference>
<dbReference type="GO" id="GO:0006006">
    <property type="term" value="P:glucose metabolic process"/>
    <property type="evidence" value="ECO:0007669"/>
    <property type="project" value="UniProtKB-KW"/>
</dbReference>
<dbReference type="HOGENOM" id="CLU_013524_5_0_0"/>
<dbReference type="GO" id="GO:0004345">
    <property type="term" value="F:glucose-6-phosphate dehydrogenase activity"/>
    <property type="evidence" value="ECO:0007669"/>
    <property type="project" value="UniProtKB-UniRule"/>
</dbReference>
<dbReference type="SUPFAM" id="SSF51735">
    <property type="entry name" value="NAD(P)-binding Rossmann-fold domains"/>
    <property type="match status" value="1"/>
</dbReference>
<dbReference type="EMBL" id="CP003379">
    <property type="protein sequence ID" value="AFL87341.1"/>
    <property type="molecule type" value="Genomic_DNA"/>
</dbReference>
<dbReference type="GO" id="GO:0005829">
    <property type="term" value="C:cytosol"/>
    <property type="evidence" value="ECO:0007669"/>
    <property type="project" value="TreeGrafter"/>
</dbReference>
<feature type="binding site" evidence="6">
    <location>
        <position position="168"/>
    </location>
    <ligand>
        <name>substrate</name>
    </ligand>
</feature>
<evidence type="ECO:0000256" key="3">
    <source>
        <dbReference type="ARBA" id="ARBA00022857"/>
    </source>
</evidence>
<feature type="binding site" evidence="6">
    <location>
        <position position="225"/>
    </location>
    <ligand>
        <name>substrate</name>
    </ligand>
</feature>
<sequence length="462" mass="51631">MALPHSDALVFYGATGDLAYKKIFPALQAMVRRGSLNVPVIGVAKAGWGLDQLKERARKSLEEHGGVDDAAWEKLSGLLRYVDGDYADDATFTAVREQLGGAKAPAHYLAIPPSMFETVVTKLAGSGCSDGARLIVEKPFGHDLASARKLNAILLHEFDEQCIFRIDHYLAKGPVYNMVSFRFANSFLEPIWNKYFVESVQVTMAESFGIQGRGAFYDQTGTIRDVIQNHIFQVICNLAMEEPANRDSESIRNEKIKVLRSIPEIKADDVVRGQFTGYHEEKGVAPDSKVETFAAVRLFVDNWRWSGVPFYIRSGKNLPVTCTEVIVRLRRPPVTAFNVGTGPQNYIRMRISPEMTIALAVSIAGSTNHDPRKEVEMVATRHPEAQEMEAYERVLTDAMSGDSTLFARQDYVEEAWRIVDPLLRSLPPVRPYEPHTWGPENTKIVPPGGWEEPKPETADDFE</sequence>
<dbReference type="Pfam" id="PF02781">
    <property type="entry name" value="G6PD_C"/>
    <property type="match status" value="1"/>
</dbReference>
<name>I3ZDM3_TERRK</name>
<feature type="domain" description="Glucose-6-phosphate dehydrogenase NAD-binding" evidence="8">
    <location>
        <begin position="10"/>
        <end position="177"/>
    </location>
</feature>
<keyword evidence="2 6" id="KW-0313">Glucose metabolism</keyword>
<dbReference type="PANTHER" id="PTHR23429">
    <property type="entry name" value="GLUCOSE-6-PHOSPHATE 1-DEHYDROGENASE G6PD"/>
    <property type="match status" value="1"/>
</dbReference>
<feature type="domain" description="Glucose-6-phosphate dehydrogenase C-terminal" evidence="9">
    <location>
        <begin position="180"/>
        <end position="442"/>
    </location>
</feature>
<evidence type="ECO:0000256" key="2">
    <source>
        <dbReference type="ARBA" id="ARBA00022526"/>
    </source>
</evidence>
<dbReference type="SUPFAM" id="SSF55347">
    <property type="entry name" value="Glyceraldehyde-3-phosphate dehydrogenase-like, C-terminal domain"/>
    <property type="match status" value="1"/>
</dbReference>
<evidence type="ECO:0000313" key="10">
    <source>
        <dbReference type="EMBL" id="AFL87341.1"/>
    </source>
</evidence>
<dbReference type="GO" id="GO:0009051">
    <property type="term" value="P:pentose-phosphate shunt, oxidative branch"/>
    <property type="evidence" value="ECO:0007669"/>
    <property type="project" value="TreeGrafter"/>
</dbReference>
<dbReference type="UniPathway" id="UPA00115">
    <property type="reaction ID" value="UER00408"/>
</dbReference>
<dbReference type="PANTHER" id="PTHR23429:SF0">
    <property type="entry name" value="GLUCOSE-6-PHOSPHATE 1-DEHYDROGENASE"/>
    <property type="match status" value="1"/>
</dbReference>
<comment type="function">
    <text evidence="6">Catalyzes the oxidation of glucose 6-phosphate to 6-phosphogluconolactone.</text>
</comment>
<dbReference type="InterPro" id="IPR001282">
    <property type="entry name" value="G6P_DH"/>
</dbReference>
<accession>I3ZDM3</accession>
<evidence type="ECO:0000259" key="9">
    <source>
        <dbReference type="Pfam" id="PF02781"/>
    </source>
</evidence>
<dbReference type="PIRSF" id="PIRSF000110">
    <property type="entry name" value="G6PD"/>
    <property type="match status" value="1"/>
</dbReference>
<dbReference type="InterPro" id="IPR022674">
    <property type="entry name" value="G6P_DH_NAD-bd"/>
</dbReference>
<dbReference type="NCBIfam" id="TIGR00871">
    <property type="entry name" value="zwf"/>
    <property type="match status" value="1"/>
</dbReference>
<evidence type="ECO:0000256" key="6">
    <source>
        <dbReference type="HAMAP-Rule" id="MF_00966"/>
    </source>
</evidence>
<dbReference type="OrthoDB" id="9802739at2"/>
<dbReference type="AlphaFoldDB" id="I3ZDM3"/>
<dbReference type="HAMAP" id="MF_00966">
    <property type="entry name" value="G6PD"/>
    <property type="match status" value="1"/>
</dbReference>
<proteinExistence type="inferred from homology"/>
<dbReference type="InterPro" id="IPR036291">
    <property type="entry name" value="NAD(P)-bd_dom_sf"/>
</dbReference>
<evidence type="ECO:0000256" key="7">
    <source>
        <dbReference type="SAM" id="MobiDB-lite"/>
    </source>
</evidence>
<dbReference type="EC" id="1.1.1.49" evidence="6"/>
<keyword evidence="5 6" id="KW-0119">Carbohydrate metabolism</keyword>